<dbReference type="Pfam" id="PF00072">
    <property type="entry name" value="Response_reg"/>
    <property type="match status" value="1"/>
</dbReference>
<keyword evidence="1 2" id="KW-0597">Phosphoprotein</keyword>
<sequence length="145" mass="16312">MSSHRKLNLLVVDDDPSITRLVSSYLSSALPDDVVITTLNNPAEAQKWIQRHCCDLLISDIEMPGIDGLEMLRFAKGQNAWTQVVFLTGHSTWDRIAEAVEFGASDYLLKPIDREDLVSVITMVCSRIRRWQSAVLDTLRQPVTA</sequence>
<organism evidence="4 5">
    <name type="scientific">Pirellula staleyi (strain ATCC 27377 / DSM 6068 / ICPB 4128)</name>
    <name type="common">Pirella staleyi</name>
    <dbReference type="NCBI Taxonomy" id="530564"/>
    <lineage>
        <taxon>Bacteria</taxon>
        <taxon>Pseudomonadati</taxon>
        <taxon>Planctomycetota</taxon>
        <taxon>Planctomycetia</taxon>
        <taxon>Pirellulales</taxon>
        <taxon>Pirellulaceae</taxon>
        <taxon>Pirellula</taxon>
    </lineage>
</organism>
<dbReference type="InterPro" id="IPR050595">
    <property type="entry name" value="Bact_response_regulator"/>
</dbReference>
<dbReference type="HOGENOM" id="CLU_000445_69_8_0"/>
<dbReference type="PANTHER" id="PTHR44591">
    <property type="entry name" value="STRESS RESPONSE REGULATOR PROTEIN 1"/>
    <property type="match status" value="1"/>
</dbReference>
<name>D2R7B7_PIRSD</name>
<proteinExistence type="predicted"/>
<dbReference type="STRING" id="530564.Psta_0928"/>
<dbReference type="Gene3D" id="3.40.50.2300">
    <property type="match status" value="1"/>
</dbReference>
<reference evidence="4 5" key="1">
    <citation type="journal article" date="2009" name="Stand. Genomic Sci.">
        <title>Complete genome sequence of Pirellula staleyi type strain (ATCC 27377).</title>
        <authorList>
            <person name="Clum A."/>
            <person name="Tindall B.J."/>
            <person name="Sikorski J."/>
            <person name="Ivanova N."/>
            <person name="Mavrommatis K."/>
            <person name="Lucas S."/>
            <person name="Glavina del Rio T."/>
            <person name="Nolan M."/>
            <person name="Chen F."/>
            <person name="Tice H."/>
            <person name="Pitluck S."/>
            <person name="Cheng J.F."/>
            <person name="Chertkov O."/>
            <person name="Brettin T."/>
            <person name="Han C."/>
            <person name="Detter J.C."/>
            <person name="Kuske C."/>
            <person name="Bruce D."/>
            <person name="Goodwin L."/>
            <person name="Ovchinikova G."/>
            <person name="Pati A."/>
            <person name="Mikhailova N."/>
            <person name="Chen A."/>
            <person name="Palaniappan K."/>
            <person name="Land M."/>
            <person name="Hauser L."/>
            <person name="Chang Y.J."/>
            <person name="Jeffries C.D."/>
            <person name="Chain P."/>
            <person name="Rohde M."/>
            <person name="Goker M."/>
            <person name="Bristow J."/>
            <person name="Eisen J.A."/>
            <person name="Markowitz V."/>
            <person name="Hugenholtz P."/>
            <person name="Kyrpides N.C."/>
            <person name="Klenk H.P."/>
            <person name="Lapidus A."/>
        </authorList>
    </citation>
    <scope>NUCLEOTIDE SEQUENCE [LARGE SCALE GENOMIC DNA]</scope>
    <source>
        <strain evidence="5">ATCC 27377 / DSM 6068 / ICPB 4128</strain>
    </source>
</reference>
<dbReference type="SUPFAM" id="SSF52172">
    <property type="entry name" value="CheY-like"/>
    <property type="match status" value="1"/>
</dbReference>
<evidence type="ECO:0000259" key="3">
    <source>
        <dbReference type="PROSITE" id="PS50110"/>
    </source>
</evidence>
<dbReference type="eggNOG" id="COG2204">
    <property type="taxonomic scope" value="Bacteria"/>
</dbReference>
<evidence type="ECO:0000313" key="5">
    <source>
        <dbReference type="Proteomes" id="UP000001887"/>
    </source>
</evidence>
<feature type="domain" description="Response regulatory" evidence="3">
    <location>
        <begin position="8"/>
        <end position="125"/>
    </location>
</feature>
<dbReference type="PROSITE" id="PS50110">
    <property type="entry name" value="RESPONSE_REGULATORY"/>
    <property type="match status" value="1"/>
</dbReference>
<keyword evidence="5" id="KW-1185">Reference proteome</keyword>
<protein>
    <submittedName>
        <fullName evidence="4">Response regulator receiver protein</fullName>
    </submittedName>
</protein>
<dbReference type="OrthoDB" id="9779069at2"/>
<dbReference type="PANTHER" id="PTHR44591:SF3">
    <property type="entry name" value="RESPONSE REGULATORY DOMAIN-CONTAINING PROTEIN"/>
    <property type="match status" value="1"/>
</dbReference>
<dbReference type="EMBL" id="CP001848">
    <property type="protein sequence ID" value="ADB15613.1"/>
    <property type="molecule type" value="Genomic_DNA"/>
</dbReference>
<dbReference type="InterPro" id="IPR001789">
    <property type="entry name" value="Sig_transdc_resp-reg_receiver"/>
</dbReference>
<dbReference type="SMART" id="SM00448">
    <property type="entry name" value="REC"/>
    <property type="match status" value="1"/>
</dbReference>
<dbReference type="KEGG" id="psl:Psta_0928"/>
<accession>D2R7B7</accession>
<evidence type="ECO:0000313" key="4">
    <source>
        <dbReference type="EMBL" id="ADB15613.1"/>
    </source>
</evidence>
<dbReference type="GO" id="GO:0000160">
    <property type="term" value="P:phosphorelay signal transduction system"/>
    <property type="evidence" value="ECO:0007669"/>
    <property type="project" value="InterPro"/>
</dbReference>
<feature type="modified residue" description="4-aspartylphosphate" evidence="2">
    <location>
        <position position="60"/>
    </location>
</feature>
<evidence type="ECO:0000256" key="2">
    <source>
        <dbReference type="PROSITE-ProRule" id="PRU00169"/>
    </source>
</evidence>
<dbReference type="AlphaFoldDB" id="D2R7B7"/>
<dbReference type="Proteomes" id="UP000001887">
    <property type="component" value="Chromosome"/>
</dbReference>
<dbReference type="InterPro" id="IPR011006">
    <property type="entry name" value="CheY-like_superfamily"/>
</dbReference>
<gene>
    <name evidence="4" type="ordered locus">Psta_0928</name>
</gene>
<evidence type="ECO:0000256" key="1">
    <source>
        <dbReference type="ARBA" id="ARBA00022553"/>
    </source>
</evidence>
<dbReference type="CDD" id="cd17536">
    <property type="entry name" value="REC_YesN-like"/>
    <property type="match status" value="1"/>
</dbReference>